<name>A0A940S2F1_9RHOB</name>
<reference evidence="2" key="1">
    <citation type="submission" date="2021-03" db="EMBL/GenBank/DDBJ databases">
        <title>Sagittula salina sp. nov. strain M10.9X isolated from the marine waste.</title>
        <authorList>
            <person name="Satari L."/>
            <person name="Molina-Menor E."/>
            <person name="Vidal-Verdu A."/>
            <person name="Pascual J."/>
            <person name="Pereto J."/>
            <person name="Porcar M."/>
        </authorList>
    </citation>
    <scope>NUCLEOTIDE SEQUENCE</scope>
    <source>
        <strain evidence="2">M10.9X</strain>
    </source>
</reference>
<gene>
    <name evidence="2" type="ORF">J5474_22185</name>
</gene>
<keyword evidence="1" id="KW-0175">Coiled coil</keyword>
<accession>A0A940S2F1</accession>
<dbReference type="EMBL" id="JAGISH010000026">
    <property type="protein sequence ID" value="MBP0485178.1"/>
    <property type="molecule type" value="Genomic_DNA"/>
</dbReference>
<keyword evidence="3" id="KW-1185">Reference proteome</keyword>
<dbReference type="Proteomes" id="UP000675940">
    <property type="component" value="Unassembled WGS sequence"/>
</dbReference>
<evidence type="ECO:0000313" key="3">
    <source>
        <dbReference type="Proteomes" id="UP000675940"/>
    </source>
</evidence>
<organism evidence="2 3">
    <name type="scientific">Sagittula salina</name>
    <dbReference type="NCBI Taxonomy" id="2820268"/>
    <lineage>
        <taxon>Bacteria</taxon>
        <taxon>Pseudomonadati</taxon>
        <taxon>Pseudomonadota</taxon>
        <taxon>Alphaproteobacteria</taxon>
        <taxon>Rhodobacterales</taxon>
        <taxon>Roseobacteraceae</taxon>
        <taxon>Sagittula</taxon>
    </lineage>
</organism>
<dbReference type="RefSeq" id="WP_209364175.1">
    <property type="nucleotide sequence ID" value="NZ_JAGISH010000026.1"/>
</dbReference>
<evidence type="ECO:0008006" key="4">
    <source>
        <dbReference type="Google" id="ProtNLM"/>
    </source>
</evidence>
<protein>
    <recommendedName>
        <fullName evidence="4">Mobilization protein</fullName>
    </recommendedName>
</protein>
<evidence type="ECO:0000313" key="2">
    <source>
        <dbReference type="EMBL" id="MBP0485178.1"/>
    </source>
</evidence>
<sequence length="115" mass="13011">MTPTEKQIAALEAKIARERAKLADAKAKAADQSRKRDTRRKILFGYAFLDWLTTLAKAERQRFLRIVHVRLKERERIAFPLAEILHDIDAAAAAHVSARTDDTETAQLPFPSDVS</sequence>
<proteinExistence type="predicted"/>
<evidence type="ECO:0000256" key="1">
    <source>
        <dbReference type="SAM" id="Coils"/>
    </source>
</evidence>
<comment type="caution">
    <text evidence="2">The sequence shown here is derived from an EMBL/GenBank/DDBJ whole genome shotgun (WGS) entry which is preliminary data.</text>
</comment>
<dbReference type="AlphaFoldDB" id="A0A940S2F1"/>
<feature type="coiled-coil region" evidence="1">
    <location>
        <begin position="8"/>
        <end position="35"/>
    </location>
</feature>